<dbReference type="Pfam" id="PF14559">
    <property type="entry name" value="TPR_19"/>
    <property type="match status" value="1"/>
</dbReference>
<evidence type="ECO:0000256" key="2">
    <source>
        <dbReference type="ARBA" id="ARBA00022803"/>
    </source>
</evidence>
<name>A0A3B1CRD8_9ZZZZ</name>
<dbReference type="PANTHER" id="PTHR44858">
    <property type="entry name" value="TETRATRICOPEPTIDE REPEAT PROTEIN 6"/>
    <property type="match status" value="1"/>
</dbReference>
<dbReference type="PANTHER" id="PTHR44858:SF1">
    <property type="entry name" value="UDP-N-ACETYLGLUCOSAMINE--PEPTIDE N-ACETYLGLUCOSAMINYLTRANSFERASE SPINDLY-RELATED"/>
    <property type="match status" value="1"/>
</dbReference>
<dbReference type="Pfam" id="PF16538">
    <property type="entry name" value="FlgT_C"/>
    <property type="match status" value="1"/>
</dbReference>
<dbReference type="SUPFAM" id="SSF52833">
    <property type="entry name" value="Thioredoxin-like"/>
    <property type="match status" value="1"/>
</dbReference>
<organism evidence="5">
    <name type="scientific">hydrothermal vent metagenome</name>
    <dbReference type="NCBI Taxonomy" id="652676"/>
    <lineage>
        <taxon>unclassified sequences</taxon>
        <taxon>metagenomes</taxon>
        <taxon>ecological metagenomes</taxon>
    </lineage>
</organism>
<dbReference type="InterPro" id="IPR019734">
    <property type="entry name" value="TPR_rpt"/>
</dbReference>
<gene>
    <name evidence="5" type="ORF">MNBD_NITROSPIRAE01-906</name>
</gene>
<dbReference type="GO" id="GO:0016209">
    <property type="term" value="F:antioxidant activity"/>
    <property type="evidence" value="ECO:0007669"/>
    <property type="project" value="InterPro"/>
</dbReference>
<dbReference type="Pfam" id="PF13374">
    <property type="entry name" value="TPR_10"/>
    <property type="match status" value="1"/>
</dbReference>
<dbReference type="EMBL" id="UOGF01000092">
    <property type="protein sequence ID" value="VAX32589.1"/>
    <property type="molecule type" value="Genomic_DNA"/>
</dbReference>
<feature type="domain" description="Alkyl hydroperoxide reductase subunit C/ Thiol specific antioxidant" evidence="3">
    <location>
        <begin position="40"/>
        <end position="135"/>
    </location>
</feature>
<dbReference type="Gene3D" id="3.40.30.10">
    <property type="entry name" value="Glutaredoxin"/>
    <property type="match status" value="1"/>
</dbReference>
<dbReference type="Gene3D" id="3.40.50.10610">
    <property type="entry name" value="ABC-type transport auxiliary lipoprotein component"/>
    <property type="match status" value="1"/>
</dbReference>
<evidence type="ECO:0000256" key="1">
    <source>
        <dbReference type="ARBA" id="ARBA00022737"/>
    </source>
</evidence>
<feature type="domain" description="Flagellar assembly protein T C-terminal" evidence="4">
    <location>
        <begin position="558"/>
        <end position="625"/>
    </location>
</feature>
<dbReference type="InterPro" id="IPR050498">
    <property type="entry name" value="Ycf3"/>
</dbReference>
<dbReference type="InterPro" id="IPR038165">
    <property type="entry name" value="FlgT_C_sf"/>
</dbReference>
<dbReference type="CDD" id="cd02966">
    <property type="entry name" value="TlpA_like_family"/>
    <property type="match status" value="1"/>
</dbReference>
<evidence type="ECO:0000259" key="4">
    <source>
        <dbReference type="Pfam" id="PF16538"/>
    </source>
</evidence>
<dbReference type="Pfam" id="PF03783">
    <property type="entry name" value="CsgG"/>
    <property type="match status" value="1"/>
</dbReference>
<dbReference type="InterPro" id="IPR032388">
    <property type="entry name" value="FlgT_C"/>
</dbReference>
<evidence type="ECO:0000259" key="3">
    <source>
        <dbReference type="Pfam" id="PF00578"/>
    </source>
</evidence>
<accession>A0A3B1CRD8</accession>
<dbReference type="InterPro" id="IPR011990">
    <property type="entry name" value="TPR-like_helical_dom_sf"/>
</dbReference>
<evidence type="ECO:0000313" key="5">
    <source>
        <dbReference type="EMBL" id="VAX32589.1"/>
    </source>
</evidence>
<dbReference type="AlphaFoldDB" id="A0A3B1CRD8"/>
<dbReference type="Gene3D" id="1.25.40.10">
    <property type="entry name" value="Tetratricopeptide repeat domain"/>
    <property type="match status" value="2"/>
</dbReference>
<dbReference type="SMART" id="SM00028">
    <property type="entry name" value="TPR"/>
    <property type="match status" value="4"/>
</dbReference>
<dbReference type="PROSITE" id="PS50005">
    <property type="entry name" value="TPR"/>
    <property type="match status" value="3"/>
</dbReference>
<dbReference type="GO" id="GO:0030288">
    <property type="term" value="C:outer membrane-bounded periplasmic space"/>
    <property type="evidence" value="ECO:0007669"/>
    <property type="project" value="InterPro"/>
</dbReference>
<keyword evidence="2" id="KW-0802">TPR repeat</keyword>
<dbReference type="Pfam" id="PF00515">
    <property type="entry name" value="TPR_1"/>
    <property type="match status" value="1"/>
</dbReference>
<dbReference type="InterPro" id="IPR005534">
    <property type="entry name" value="Curli_assmbl/transp-comp_CsgG"/>
</dbReference>
<sequence length="641" mass="70283">MKNIKTLMAIGLFLMTLFQTMGAEAALQKGTLAPAFPALEKVSEKPMVILYFFKHKSKSSEKGLAHLKAQYAAYQAAGISVLAISKDDPKTLDQYLAKNPIPFPVIKDDGKISNNYGVRVVFPTTYVLGPGGRITDALEGGGPTSKKFITTVAQRSLQLKKNDLAEKLYTTVLKENPKDGVAQAGLGQLYLKEGKYDRAEATFAKLVKLSAPEAILGKEGLAAIHLKKGETTKAVAIAEEIQKSDPQSGFVHLVKANVLASRGDQDGALTEYNRAIEGKLSRDWQKAEAYNQVGRIHSERGEFEQAESMYQQAVNQNPYSSEILTNRGSLYEKTGEPKKALALYRQALTVDPEDQVAQLLSKRIAQHLDFKEDMARQERIDTLVAGLAERFKSGQAAPVDRSDAWSSRPMTIAFLGLTSKGGGLLREGMADVLQQEIATQLMASERVSVVEREILEKLLTELKLGSSELADPETALKLGKILAARLIVTGNLVQVPGGVRLSLRVIDPETTAVKMTYSDEMNPDRSLLQLADVSGKILSQRIKILYPLRGKIALVDEGEQVIVNLGRKHGIKMGVQMKIIAEGEAVVVDGKTIGHRKKKVGRLEIVEVEEAMSYGRLTEKIATIQKDQKVLEDVDEKKKSF</sequence>
<dbReference type="PROSITE" id="PS50293">
    <property type="entry name" value="TPR_REGION"/>
    <property type="match status" value="2"/>
</dbReference>
<dbReference type="InterPro" id="IPR036249">
    <property type="entry name" value="Thioredoxin-like_sf"/>
</dbReference>
<dbReference type="Gene3D" id="2.40.10.410">
    <property type="entry name" value="FlgT, C-terminal domain"/>
    <property type="match status" value="1"/>
</dbReference>
<reference evidence="5" key="1">
    <citation type="submission" date="2018-06" db="EMBL/GenBank/DDBJ databases">
        <authorList>
            <person name="Zhirakovskaya E."/>
        </authorList>
    </citation>
    <scope>NUCLEOTIDE SEQUENCE</scope>
</reference>
<proteinExistence type="predicted"/>
<dbReference type="SUPFAM" id="SSF48452">
    <property type="entry name" value="TPR-like"/>
    <property type="match status" value="1"/>
</dbReference>
<dbReference type="Pfam" id="PF00578">
    <property type="entry name" value="AhpC-TSA"/>
    <property type="match status" value="1"/>
</dbReference>
<dbReference type="GO" id="GO:0016491">
    <property type="term" value="F:oxidoreductase activity"/>
    <property type="evidence" value="ECO:0007669"/>
    <property type="project" value="InterPro"/>
</dbReference>
<keyword evidence="1" id="KW-0677">Repeat</keyword>
<dbReference type="InterPro" id="IPR000866">
    <property type="entry name" value="AhpC/TSA"/>
</dbReference>
<protein>
    <submittedName>
        <fullName evidence="5">Uncharacterized protein</fullName>
    </submittedName>
</protein>